<dbReference type="Pfam" id="PF04127">
    <property type="entry name" value="DFP"/>
    <property type="match status" value="1"/>
</dbReference>
<protein>
    <submittedName>
        <fullName evidence="2">Phosphopantothenoylcysteine decarboxylase</fullName>
    </submittedName>
</protein>
<proteinExistence type="predicted"/>
<dbReference type="GO" id="GO:0003824">
    <property type="term" value="F:catalytic activity"/>
    <property type="evidence" value="ECO:0007669"/>
    <property type="project" value="UniProtKB-ARBA"/>
</dbReference>
<dbReference type="Proteomes" id="UP000240357">
    <property type="component" value="Unassembled WGS sequence"/>
</dbReference>
<dbReference type="SUPFAM" id="SSF102645">
    <property type="entry name" value="CoaB-like"/>
    <property type="match status" value="1"/>
</dbReference>
<dbReference type="Gene3D" id="3.40.50.10300">
    <property type="entry name" value="CoaB-like"/>
    <property type="match status" value="1"/>
</dbReference>
<dbReference type="EMBL" id="PYFT01000001">
    <property type="protein sequence ID" value="PSR56681.1"/>
    <property type="molecule type" value="Genomic_DNA"/>
</dbReference>
<sequence length="218" mass="24111">MPLLKGKTVLLTAGPTQEALDPVRYISNHSTGKMGYALAECLAEEGAIVYLVSGPTALKAHHPLIKTFPVISAEQMYQQCRQLAEQATIWVFAAAVADYRPKKPSLSKIKKNEDILTIEMVKNVDIAATLGQTKKPNQLSVGFALETDQEIENARAKLVKKNFDLVILNSLNDSGAGFQHDTNKISIIEKNKITKFELKPKNEVARDIVRFISEKIHA</sequence>
<comment type="caution">
    <text evidence="2">The sequence shown here is derived from an EMBL/GenBank/DDBJ whole genome shotgun (WGS) entry which is preliminary data.</text>
</comment>
<feature type="domain" description="DNA/pantothenate metabolism flavoprotein C-terminal" evidence="1">
    <location>
        <begin position="4"/>
        <end position="214"/>
    </location>
</feature>
<dbReference type="InterPro" id="IPR007085">
    <property type="entry name" value="DNA/pantothenate-metab_flavo_C"/>
</dbReference>
<name>A0A2T2YME3_9BACT</name>
<accession>A0A2T2YME3</accession>
<evidence type="ECO:0000259" key="1">
    <source>
        <dbReference type="Pfam" id="PF04127"/>
    </source>
</evidence>
<dbReference type="AlphaFoldDB" id="A0A2T2YME3"/>
<evidence type="ECO:0000313" key="2">
    <source>
        <dbReference type="EMBL" id="PSR56681.1"/>
    </source>
</evidence>
<dbReference type="RefSeq" id="WP_106932857.1">
    <property type="nucleotide sequence ID" value="NZ_PYFT01000001.1"/>
</dbReference>
<dbReference type="OrthoDB" id="9802554at2"/>
<dbReference type="InterPro" id="IPR035929">
    <property type="entry name" value="CoaB-like_sf"/>
</dbReference>
<gene>
    <name evidence="2" type="ORF">AHMF7605_25885</name>
</gene>
<reference evidence="2 3" key="1">
    <citation type="submission" date="2018-03" db="EMBL/GenBank/DDBJ databases">
        <title>Adhaeribacter sp. HMF7605 Genome sequencing and assembly.</title>
        <authorList>
            <person name="Kang H."/>
            <person name="Kang J."/>
            <person name="Cha I."/>
            <person name="Kim H."/>
            <person name="Joh K."/>
        </authorList>
    </citation>
    <scope>NUCLEOTIDE SEQUENCE [LARGE SCALE GENOMIC DNA]</scope>
    <source>
        <strain evidence="2 3">HMF7605</strain>
    </source>
</reference>
<organism evidence="2 3">
    <name type="scientific">Adhaeribacter arboris</name>
    <dbReference type="NCBI Taxonomy" id="2072846"/>
    <lineage>
        <taxon>Bacteria</taxon>
        <taxon>Pseudomonadati</taxon>
        <taxon>Bacteroidota</taxon>
        <taxon>Cytophagia</taxon>
        <taxon>Cytophagales</taxon>
        <taxon>Hymenobacteraceae</taxon>
        <taxon>Adhaeribacter</taxon>
    </lineage>
</organism>
<evidence type="ECO:0000313" key="3">
    <source>
        <dbReference type="Proteomes" id="UP000240357"/>
    </source>
</evidence>
<dbReference type="GO" id="GO:0015937">
    <property type="term" value="P:coenzyme A biosynthetic process"/>
    <property type="evidence" value="ECO:0007669"/>
    <property type="project" value="UniProtKB-ARBA"/>
</dbReference>
<keyword evidence="3" id="KW-1185">Reference proteome</keyword>